<name>A0A978VZ55_ZIZJJ</name>
<evidence type="ECO:0000256" key="1">
    <source>
        <dbReference type="ARBA" id="ARBA00004196"/>
    </source>
</evidence>
<dbReference type="FunFam" id="3.80.10.10:FF:000041">
    <property type="entry name" value="LRR receptor-like serine/threonine-protein kinase ERECTA"/>
    <property type="match status" value="1"/>
</dbReference>
<gene>
    <name evidence="8" type="ORF">FEM48_Zijuj01G0044600</name>
</gene>
<evidence type="ECO:0000256" key="3">
    <source>
        <dbReference type="ARBA" id="ARBA00022614"/>
    </source>
</evidence>
<dbReference type="Proteomes" id="UP000813462">
    <property type="component" value="Unassembled WGS sequence"/>
</dbReference>
<keyword evidence="5" id="KW-0677">Repeat</keyword>
<evidence type="ECO:0000313" key="8">
    <source>
        <dbReference type="EMBL" id="KAH7544989.1"/>
    </source>
</evidence>
<sequence length="165" mass="18390">MDSYEEILLGMGSFGSAYDKENFQMVMDICRWNRHLKSFDVECEVFAKIPKDITNLQLLEELTVQFNALKGPIPLFIFNMSSLASMGFKGNSLNADTIPNEIGDLHNLEVLSLSMNKLNGLIPSTIFNSSTIRRMSFTDNMLFGRPPSNIGLGGSKARGVLFVNQ</sequence>
<dbReference type="InterPro" id="IPR001611">
    <property type="entry name" value="Leu-rich_rpt"/>
</dbReference>
<dbReference type="AlphaFoldDB" id="A0A978VZ55"/>
<comment type="subcellular location">
    <subcellularLocation>
        <location evidence="1">Cell envelope</location>
    </subcellularLocation>
    <subcellularLocation>
        <location evidence="2">Membrane</location>
    </subcellularLocation>
</comment>
<evidence type="ECO:0000256" key="2">
    <source>
        <dbReference type="ARBA" id="ARBA00004370"/>
    </source>
</evidence>
<dbReference type="InterPro" id="IPR051848">
    <property type="entry name" value="PGIP"/>
</dbReference>
<dbReference type="PANTHER" id="PTHR48059">
    <property type="entry name" value="POLYGALACTURONASE INHIBITOR 1"/>
    <property type="match status" value="1"/>
</dbReference>
<reference evidence="8" key="1">
    <citation type="journal article" date="2021" name="Front. Plant Sci.">
        <title>Chromosome-Scale Genome Assembly for Chinese Sour Jujube and Insights Into Its Genome Evolution and Domestication Signature.</title>
        <authorList>
            <person name="Shen L.-Y."/>
            <person name="Luo H."/>
            <person name="Wang X.-L."/>
            <person name="Wang X.-M."/>
            <person name="Qiu X.-J."/>
            <person name="Liu H."/>
            <person name="Zhou S.-S."/>
            <person name="Jia K.-H."/>
            <person name="Nie S."/>
            <person name="Bao Y.-T."/>
            <person name="Zhang R.-G."/>
            <person name="Yun Q.-Z."/>
            <person name="Chai Y.-H."/>
            <person name="Lu J.-Y."/>
            <person name="Li Y."/>
            <person name="Zhao S.-W."/>
            <person name="Mao J.-F."/>
            <person name="Jia S.-G."/>
            <person name="Mao Y.-M."/>
        </authorList>
    </citation>
    <scope>NUCLEOTIDE SEQUENCE</scope>
    <source>
        <strain evidence="8">AT0</strain>
        <tissue evidence="8">Leaf</tissue>
    </source>
</reference>
<dbReference type="Gene3D" id="3.80.10.10">
    <property type="entry name" value="Ribonuclease Inhibitor"/>
    <property type="match status" value="1"/>
</dbReference>
<keyword evidence="7" id="KW-0325">Glycoprotein</keyword>
<proteinExistence type="predicted"/>
<organism evidence="8 9">
    <name type="scientific">Ziziphus jujuba var. spinosa</name>
    <dbReference type="NCBI Taxonomy" id="714518"/>
    <lineage>
        <taxon>Eukaryota</taxon>
        <taxon>Viridiplantae</taxon>
        <taxon>Streptophyta</taxon>
        <taxon>Embryophyta</taxon>
        <taxon>Tracheophyta</taxon>
        <taxon>Spermatophyta</taxon>
        <taxon>Magnoliopsida</taxon>
        <taxon>eudicotyledons</taxon>
        <taxon>Gunneridae</taxon>
        <taxon>Pentapetalae</taxon>
        <taxon>rosids</taxon>
        <taxon>fabids</taxon>
        <taxon>Rosales</taxon>
        <taxon>Rhamnaceae</taxon>
        <taxon>Paliureae</taxon>
        <taxon>Ziziphus</taxon>
    </lineage>
</organism>
<keyword evidence="4" id="KW-0732">Signal</keyword>
<accession>A0A978VZ55</accession>
<dbReference type="InterPro" id="IPR032675">
    <property type="entry name" value="LRR_dom_sf"/>
</dbReference>
<dbReference type="PANTHER" id="PTHR48059:SF30">
    <property type="entry name" value="OS06G0587000 PROTEIN"/>
    <property type="match status" value="1"/>
</dbReference>
<evidence type="ECO:0000256" key="5">
    <source>
        <dbReference type="ARBA" id="ARBA00022737"/>
    </source>
</evidence>
<comment type="caution">
    <text evidence="8">The sequence shown here is derived from an EMBL/GenBank/DDBJ whole genome shotgun (WGS) entry which is preliminary data.</text>
</comment>
<dbReference type="GO" id="GO:0016020">
    <property type="term" value="C:membrane"/>
    <property type="evidence" value="ECO:0007669"/>
    <property type="project" value="UniProtKB-SubCell"/>
</dbReference>
<protein>
    <submittedName>
        <fullName evidence="8">Uncharacterized protein</fullName>
    </submittedName>
</protein>
<keyword evidence="3" id="KW-0433">Leucine-rich repeat</keyword>
<dbReference type="EMBL" id="JAEACU010000001">
    <property type="protein sequence ID" value="KAH7544989.1"/>
    <property type="molecule type" value="Genomic_DNA"/>
</dbReference>
<evidence type="ECO:0000256" key="4">
    <source>
        <dbReference type="ARBA" id="ARBA00022729"/>
    </source>
</evidence>
<keyword evidence="6" id="KW-0472">Membrane</keyword>
<evidence type="ECO:0000313" key="9">
    <source>
        <dbReference type="Proteomes" id="UP000813462"/>
    </source>
</evidence>
<dbReference type="SUPFAM" id="SSF52058">
    <property type="entry name" value="L domain-like"/>
    <property type="match status" value="1"/>
</dbReference>
<evidence type="ECO:0000256" key="7">
    <source>
        <dbReference type="ARBA" id="ARBA00023180"/>
    </source>
</evidence>
<evidence type="ECO:0000256" key="6">
    <source>
        <dbReference type="ARBA" id="ARBA00023136"/>
    </source>
</evidence>
<dbReference type="Pfam" id="PF00560">
    <property type="entry name" value="LRR_1"/>
    <property type="match status" value="1"/>
</dbReference>